<protein>
    <submittedName>
        <fullName evidence="9">Uncharacterized membrane protein YjjP (DUF1212 family)</fullName>
    </submittedName>
</protein>
<evidence type="ECO:0000256" key="6">
    <source>
        <dbReference type="ARBA" id="ARBA00034125"/>
    </source>
</evidence>
<dbReference type="PANTHER" id="PTHR34390">
    <property type="entry name" value="UPF0442 PROTEIN YJJB-RELATED"/>
    <property type="match status" value="1"/>
</dbReference>
<reference evidence="9 10" key="1">
    <citation type="submission" date="2018-02" db="EMBL/GenBank/DDBJ databases">
        <title>Genomic Encyclopedia of Archaeal and Bacterial Type Strains, Phase II (KMG-II): from individual species to whole genera.</title>
        <authorList>
            <person name="Goeker M."/>
        </authorList>
    </citation>
    <scope>NUCLEOTIDE SEQUENCE [LARGE SCALE GENOMIC DNA]</scope>
    <source>
        <strain evidence="9 10">DSM 3808</strain>
    </source>
</reference>
<dbReference type="Proteomes" id="UP000237749">
    <property type="component" value="Unassembled WGS sequence"/>
</dbReference>
<keyword evidence="10" id="KW-1185">Reference proteome</keyword>
<dbReference type="GO" id="GO:0022857">
    <property type="term" value="F:transmembrane transporter activity"/>
    <property type="evidence" value="ECO:0007669"/>
    <property type="project" value="InterPro"/>
</dbReference>
<evidence type="ECO:0000256" key="4">
    <source>
        <dbReference type="ARBA" id="ARBA00022989"/>
    </source>
</evidence>
<dbReference type="EMBL" id="PTJA01000021">
    <property type="protein sequence ID" value="PPK75132.1"/>
    <property type="molecule type" value="Genomic_DNA"/>
</dbReference>
<dbReference type="Pfam" id="PF06738">
    <property type="entry name" value="ThrE"/>
    <property type="match status" value="1"/>
</dbReference>
<evidence type="ECO:0000256" key="1">
    <source>
        <dbReference type="ARBA" id="ARBA00004651"/>
    </source>
</evidence>
<evidence type="ECO:0000313" key="10">
    <source>
        <dbReference type="Proteomes" id="UP000237749"/>
    </source>
</evidence>
<keyword evidence="5 7" id="KW-0472">Membrane</keyword>
<dbReference type="GO" id="GO:0015744">
    <property type="term" value="P:succinate transport"/>
    <property type="evidence" value="ECO:0007669"/>
    <property type="project" value="TreeGrafter"/>
</dbReference>
<sequence length="259" mass="27998">MNDKLLVETAVLAGEIMLISGAEIFRVEDTIDHILRKAGRNTAEAIVFSTGIFASLNDPSIEAITVARRVTVRNTNLNRVYLVNDVSRKLCADLMTVEEAFERLKEIRKTVQFHKRLKDMGFVGVAVFFTLLLGGNARDCVAAAVTGAVLAVAMEISQKIRLNDFCANAFCAFLIALTTLLLERWALSGIKSDIIIIGAIMPLVPGVIFTTAIRDTLNGDYASGTARIVEAVVIALAVAAGVGAGMGLYQWMTGGYIIW</sequence>
<gene>
    <name evidence="9" type="ORF">BXY41_12138</name>
</gene>
<dbReference type="InterPro" id="IPR010619">
    <property type="entry name" value="ThrE-like_N"/>
</dbReference>
<dbReference type="InterPro" id="IPR050539">
    <property type="entry name" value="ThrE_Dicarb/AminoAcid_Exp"/>
</dbReference>
<evidence type="ECO:0000313" key="9">
    <source>
        <dbReference type="EMBL" id="PPK75132.1"/>
    </source>
</evidence>
<comment type="similarity">
    <text evidence="6">Belongs to the ThrE exporter (TC 2.A.79) family.</text>
</comment>
<keyword evidence="2" id="KW-1003">Cell membrane</keyword>
<keyword evidence="3 7" id="KW-0812">Transmembrane</keyword>
<feature type="transmembrane region" description="Helical" evidence="7">
    <location>
        <begin position="194"/>
        <end position="213"/>
    </location>
</feature>
<evidence type="ECO:0000256" key="7">
    <source>
        <dbReference type="SAM" id="Phobius"/>
    </source>
</evidence>
<evidence type="ECO:0000259" key="8">
    <source>
        <dbReference type="Pfam" id="PF06738"/>
    </source>
</evidence>
<feature type="transmembrane region" description="Helical" evidence="7">
    <location>
        <begin position="117"/>
        <end position="135"/>
    </location>
</feature>
<feature type="transmembrane region" description="Helical" evidence="7">
    <location>
        <begin position="225"/>
        <end position="249"/>
    </location>
</feature>
<evidence type="ECO:0000256" key="3">
    <source>
        <dbReference type="ARBA" id="ARBA00022692"/>
    </source>
</evidence>
<dbReference type="RefSeq" id="WP_104439760.1">
    <property type="nucleotide sequence ID" value="NZ_PTJA01000021.1"/>
</dbReference>
<evidence type="ECO:0000256" key="5">
    <source>
        <dbReference type="ARBA" id="ARBA00023136"/>
    </source>
</evidence>
<feature type="domain" description="Threonine/serine exporter-like N-terminal" evidence="8">
    <location>
        <begin position="9"/>
        <end position="248"/>
    </location>
</feature>
<dbReference type="GO" id="GO:0005886">
    <property type="term" value="C:plasma membrane"/>
    <property type="evidence" value="ECO:0007669"/>
    <property type="project" value="UniProtKB-SubCell"/>
</dbReference>
<proteinExistence type="inferred from homology"/>
<dbReference type="OrthoDB" id="9813917at2"/>
<dbReference type="PANTHER" id="PTHR34390:SF2">
    <property type="entry name" value="SUCCINATE TRANSPORTER SUBUNIT YJJP-RELATED"/>
    <property type="match status" value="1"/>
</dbReference>
<comment type="subcellular location">
    <subcellularLocation>
        <location evidence="1">Cell membrane</location>
        <topology evidence="1">Multi-pass membrane protein</topology>
    </subcellularLocation>
</comment>
<feature type="transmembrane region" description="Helical" evidence="7">
    <location>
        <begin position="165"/>
        <end position="182"/>
    </location>
</feature>
<accession>A0A2S6HCG3</accession>
<name>A0A2S6HCG3_9FIRM</name>
<organism evidence="9 10">
    <name type="scientific">Lacrimispora xylanisolvens</name>
    <dbReference type="NCBI Taxonomy" id="384636"/>
    <lineage>
        <taxon>Bacteria</taxon>
        <taxon>Bacillati</taxon>
        <taxon>Bacillota</taxon>
        <taxon>Clostridia</taxon>
        <taxon>Lachnospirales</taxon>
        <taxon>Lachnospiraceae</taxon>
        <taxon>Lacrimispora</taxon>
    </lineage>
</organism>
<dbReference type="AlphaFoldDB" id="A0A2S6HCG3"/>
<evidence type="ECO:0000256" key="2">
    <source>
        <dbReference type="ARBA" id="ARBA00022475"/>
    </source>
</evidence>
<comment type="caution">
    <text evidence="9">The sequence shown here is derived from an EMBL/GenBank/DDBJ whole genome shotgun (WGS) entry which is preliminary data.</text>
</comment>
<keyword evidence="4 7" id="KW-1133">Transmembrane helix</keyword>